<comment type="cofactor">
    <cofactor evidence="1">
        <name>FMN</name>
        <dbReference type="ChEBI" id="CHEBI:58210"/>
    </cofactor>
</comment>
<feature type="domain" description="NADH:flavin oxidoreductase/NADH oxidase N-terminal" evidence="5">
    <location>
        <begin position="6"/>
        <end position="336"/>
    </location>
</feature>
<dbReference type="CDD" id="cd02933">
    <property type="entry name" value="OYE_like_FMN"/>
    <property type="match status" value="1"/>
</dbReference>
<evidence type="ECO:0000256" key="4">
    <source>
        <dbReference type="SAM" id="MobiDB-lite"/>
    </source>
</evidence>
<name>A0A545UA51_9GAMM</name>
<dbReference type="GO" id="GO:0010181">
    <property type="term" value="F:FMN binding"/>
    <property type="evidence" value="ECO:0007669"/>
    <property type="project" value="InterPro"/>
</dbReference>
<dbReference type="AlphaFoldDB" id="A0A545UA51"/>
<dbReference type="EMBL" id="VIKS01000010">
    <property type="protein sequence ID" value="TQV86358.1"/>
    <property type="molecule type" value="Genomic_DNA"/>
</dbReference>
<dbReference type="PANTHER" id="PTHR22893">
    <property type="entry name" value="NADH OXIDOREDUCTASE-RELATED"/>
    <property type="match status" value="1"/>
</dbReference>
<accession>A0A545UA51</accession>
<keyword evidence="3" id="KW-0560">Oxidoreductase</keyword>
<evidence type="ECO:0000259" key="5">
    <source>
        <dbReference type="Pfam" id="PF00724"/>
    </source>
</evidence>
<dbReference type="NCBIfam" id="NF007899">
    <property type="entry name" value="PRK10605.1"/>
    <property type="match status" value="1"/>
</dbReference>
<dbReference type="SUPFAM" id="SSF51395">
    <property type="entry name" value="FMN-linked oxidoreductases"/>
    <property type="match status" value="1"/>
</dbReference>
<dbReference type="InterPro" id="IPR045247">
    <property type="entry name" value="Oye-like"/>
</dbReference>
<keyword evidence="7" id="KW-1185">Reference proteome</keyword>
<comment type="similarity">
    <text evidence="2">Belongs to the NADH:flavin oxidoreductase/NADH oxidase family.</text>
</comment>
<dbReference type="RefSeq" id="WP_142932281.1">
    <property type="nucleotide sequence ID" value="NZ_ML660166.1"/>
</dbReference>
<evidence type="ECO:0000313" key="6">
    <source>
        <dbReference type="EMBL" id="TQV86358.1"/>
    </source>
</evidence>
<evidence type="ECO:0000256" key="2">
    <source>
        <dbReference type="ARBA" id="ARBA00005979"/>
    </source>
</evidence>
<comment type="caution">
    <text evidence="6">The sequence shown here is derived from an EMBL/GenBank/DDBJ whole genome shotgun (WGS) entry which is preliminary data.</text>
</comment>
<protein>
    <submittedName>
        <fullName evidence="6">Alkene reductase</fullName>
    </submittedName>
</protein>
<reference evidence="6 7" key="1">
    <citation type="submission" date="2019-07" db="EMBL/GenBank/DDBJ databases">
        <title>Draft genome for Aliikangiella sp. M105.</title>
        <authorList>
            <person name="Wang G."/>
        </authorList>
    </citation>
    <scope>NUCLEOTIDE SEQUENCE [LARGE SCALE GENOMIC DNA]</scope>
    <source>
        <strain evidence="6 7">M105</strain>
    </source>
</reference>
<dbReference type="InterPro" id="IPR013785">
    <property type="entry name" value="Aldolase_TIM"/>
</dbReference>
<dbReference type="PANTHER" id="PTHR22893:SF98">
    <property type="entry name" value="OXIDOREDUCTASE"/>
    <property type="match status" value="1"/>
</dbReference>
<gene>
    <name evidence="6" type="ORF">FLL46_15665</name>
</gene>
<sequence length="364" mass="40108">MSYDHLFSEAKLGDLTLPHRIIMAPLTRSRSAQPGDVPQDLNVTYYQQRSTAALIISEATQISPQGKGYAYTPGIHSNEQIQGWKKITDAVHQRGSKIFLQLWHVGRVSHSSLQPDGVLPVAPSAIAPEGQAFTEEGFKDFEIPRALETNEISGIVEQYKIAAINAKTAGFDGVEVHAANGYLLDQFLKDGTNKRTDEYGGSLENRVRLTIEVIKAVSEVWSGDRVGIRLSPTGTFNSMSDSDPQSLFNHLVEKLNAFNLAYIHVVERFGDVNDESFDFALLRQRFNGAYIANGGYTGESAEKSLGDNQSDFIAFGTPFISNPDLPLRLKKGAKLNDADPNTFYGGNEEGYTDYPSLEQELRPA</sequence>
<feature type="region of interest" description="Disordered" evidence="4">
    <location>
        <begin position="335"/>
        <end position="364"/>
    </location>
</feature>
<organism evidence="6 7">
    <name type="scientific">Aliikangiella coralliicola</name>
    <dbReference type="NCBI Taxonomy" id="2592383"/>
    <lineage>
        <taxon>Bacteria</taxon>
        <taxon>Pseudomonadati</taxon>
        <taxon>Pseudomonadota</taxon>
        <taxon>Gammaproteobacteria</taxon>
        <taxon>Oceanospirillales</taxon>
        <taxon>Pleioneaceae</taxon>
        <taxon>Aliikangiella</taxon>
    </lineage>
</organism>
<evidence type="ECO:0000256" key="1">
    <source>
        <dbReference type="ARBA" id="ARBA00001917"/>
    </source>
</evidence>
<dbReference type="GO" id="GO:0005829">
    <property type="term" value="C:cytosol"/>
    <property type="evidence" value="ECO:0007669"/>
    <property type="project" value="TreeGrafter"/>
</dbReference>
<evidence type="ECO:0000256" key="3">
    <source>
        <dbReference type="ARBA" id="ARBA00023002"/>
    </source>
</evidence>
<dbReference type="Proteomes" id="UP000315439">
    <property type="component" value="Unassembled WGS sequence"/>
</dbReference>
<dbReference type="OrthoDB" id="8523426at2"/>
<dbReference type="InterPro" id="IPR001155">
    <property type="entry name" value="OxRdtase_FMN_N"/>
</dbReference>
<evidence type="ECO:0000313" key="7">
    <source>
        <dbReference type="Proteomes" id="UP000315439"/>
    </source>
</evidence>
<proteinExistence type="inferred from homology"/>
<dbReference type="Pfam" id="PF00724">
    <property type="entry name" value="Oxidored_FMN"/>
    <property type="match status" value="1"/>
</dbReference>
<dbReference type="FunFam" id="3.20.20.70:FF:000059">
    <property type="entry name" value="N-ethylmaleimide reductase, FMN-linked"/>
    <property type="match status" value="1"/>
</dbReference>
<dbReference type="GO" id="GO:0016628">
    <property type="term" value="F:oxidoreductase activity, acting on the CH-CH group of donors, NAD or NADP as acceptor"/>
    <property type="evidence" value="ECO:0007669"/>
    <property type="project" value="UniProtKB-ARBA"/>
</dbReference>
<dbReference type="Gene3D" id="3.20.20.70">
    <property type="entry name" value="Aldolase class I"/>
    <property type="match status" value="1"/>
</dbReference>